<dbReference type="PROSITE" id="PS00677">
    <property type="entry name" value="DAO"/>
    <property type="match status" value="1"/>
</dbReference>
<dbReference type="EC" id="1.4.3.3" evidence="6"/>
<evidence type="ECO:0000259" key="10">
    <source>
        <dbReference type="Pfam" id="PF01266"/>
    </source>
</evidence>
<dbReference type="InterPro" id="IPR006181">
    <property type="entry name" value="D-amino_acid_oxidase_CS"/>
</dbReference>
<comment type="similarity">
    <text evidence="2">Belongs to the DAMOX/DASOX family.</text>
</comment>
<organism evidence="11 12">
    <name type="scientific">Sorangium cellulosum</name>
    <name type="common">Polyangium cellulosum</name>
    <dbReference type="NCBI Taxonomy" id="56"/>
    <lineage>
        <taxon>Bacteria</taxon>
        <taxon>Pseudomonadati</taxon>
        <taxon>Myxococcota</taxon>
        <taxon>Polyangia</taxon>
        <taxon>Polyangiales</taxon>
        <taxon>Polyangiaceae</taxon>
        <taxon>Sorangium</taxon>
    </lineage>
</organism>
<comment type="cofactor">
    <cofactor evidence="1 9">
        <name>FAD</name>
        <dbReference type="ChEBI" id="CHEBI:57692"/>
    </cofactor>
</comment>
<evidence type="ECO:0000256" key="4">
    <source>
        <dbReference type="ARBA" id="ARBA00022827"/>
    </source>
</evidence>
<feature type="binding site" evidence="9">
    <location>
        <position position="218"/>
    </location>
    <ligand>
        <name>D-dopa</name>
        <dbReference type="ChEBI" id="CHEBI:149689"/>
    </ligand>
</feature>
<keyword evidence="3" id="KW-0285">Flavoprotein</keyword>
<protein>
    <recommendedName>
        <fullName evidence="7">D-amino-acid oxidase</fullName>
        <ecNumber evidence="6">1.4.3.3</ecNumber>
    </recommendedName>
</protein>
<dbReference type="EMBL" id="CP012670">
    <property type="protein sequence ID" value="AUX24449.1"/>
    <property type="molecule type" value="Genomic_DNA"/>
</dbReference>
<proteinExistence type="inferred from homology"/>
<dbReference type="Gene3D" id="3.30.9.10">
    <property type="entry name" value="D-Amino Acid Oxidase, subunit A, domain 2"/>
    <property type="match status" value="1"/>
</dbReference>
<feature type="binding site" evidence="9">
    <location>
        <begin position="48"/>
        <end position="49"/>
    </location>
    <ligand>
        <name>FAD</name>
        <dbReference type="ChEBI" id="CHEBI:57692"/>
    </ligand>
</feature>
<evidence type="ECO:0000256" key="6">
    <source>
        <dbReference type="ARBA" id="ARBA00039101"/>
    </source>
</evidence>
<accession>A0A4P2Q502</accession>
<keyword evidence="4 9" id="KW-0274">FAD</keyword>
<evidence type="ECO:0000256" key="1">
    <source>
        <dbReference type="ARBA" id="ARBA00001974"/>
    </source>
</evidence>
<feature type="binding site" evidence="9">
    <location>
        <position position="158"/>
    </location>
    <ligand>
        <name>FAD</name>
        <dbReference type="ChEBI" id="CHEBI:57692"/>
    </ligand>
</feature>
<dbReference type="Pfam" id="PF01266">
    <property type="entry name" value="DAO"/>
    <property type="match status" value="1"/>
</dbReference>
<evidence type="ECO:0000256" key="2">
    <source>
        <dbReference type="ARBA" id="ARBA00006730"/>
    </source>
</evidence>
<evidence type="ECO:0000256" key="9">
    <source>
        <dbReference type="PIRSR" id="PIRSR000189-1"/>
    </source>
</evidence>
<reference evidence="11 12" key="1">
    <citation type="submission" date="2015-09" db="EMBL/GenBank/DDBJ databases">
        <title>Sorangium comparison.</title>
        <authorList>
            <person name="Zaburannyi N."/>
            <person name="Bunk B."/>
            <person name="Overmann J."/>
            <person name="Mueller R."/>
        </authorList>
    </citation>
    <scope>NUCLEOTIDE SEQUENCE [LARGE SCALE GENOMIC DNA]</scope>
    <source>
        <strain evidence="11 12">So ceGT47</strain>
    </source>
</reference>
<feature type="binding site" evidence="9">
    <location>
        <position position="273"/>
    </location>
    <ligand>
        <name>D-dopa</name>
        <dbReference type="ChEBI" id="CHEBI:149689"/>
    </ligand>
</feature>
<feature type="binding site" evidence="9">
    <location>
        <position position="173"/>
    </location>
    <ligand>
        <name>FAD</name>
        <dbReference type="ChEBI" id="CHEBI:57692"/>
    </ligand>
</feature>
<dbReference type="AlphaFoldDB" id="A0A4P2Q502"/>
<feature type="binding site" evidence="9">
    <location>
        <position position="295"/>
    </location>
    <ligand>
        <name>D-dopa</name>
        <dbReference type="ChEBI" id="CHEBI:149689"/>
    </ligand>
</feature>
<dbReference type="InterPro" id="IPR006076">
    <property type="entry name" value="FAD-dep_OxRdtase"/>
</dbReference>
<evidence type="ECO:0000256" key="8">
    <source>
        <dbReference type="ARBA" id="ARBA00049547"/>
    </source>
</evidence>
<dbReference type="GO" id="GO:0071949">
    <property type="term" value="F:FAD binding"/>
    <property type="evidence" value="ECO:0007669"/>
    <property type="project" value="InterPro"/>
</dbReference>
<name>A0A4P2Q502_SORCE</name>
<evidence type="ECO:0000313" key="12">
    <source>
        <dbReference type="Proteomes" id="UP000295781"/>
    </source>
</evidence>
<comment type="catalytic activity">
    <reaction evidence="8">
        <text>a D-alpha-amino acid + O2 + H2O = a 2-oxocarboxylate + H2O2 + NH4(+)</text>
        <dbReference type="Rhea" id="RHEA:21816"/>
        <dbReference type="ChEBI" id="CHEBI:15377"/>
        <dbReference type="ChEBI" id="CHEBI:15379"/>
        <dbReference type="ChEBI" id="CHEBI:16240"/>
        <dbReference type="ChEBI" id="CHEBI:28938"/>
        <dbReference type="ChEBI" id="CHEBI:35179"/>
        <dbReference type="ChEBI" id="CHEBI:59871"/>
        <dbReference type="EC" id="1.4.3.3"/>
    </reaction>
    <physiologicalReaction direction="left-to-right" evidence="8">
        <dbReference type="Rhea" id="RHEA:21817"/>
    </physiologicalReaction>
</comment>
<dbReference type="SUPFAM" id="SSF51971">
    <property type="entry name" value="Nucleotide-binding domain"/>
    <property type="match status" value="1"/>
</dbReference>
<dbReference type="GO" id="GO:0019478">
    <property type="term" value="P:D-amino acid catabolic process"/>
    <property type="evidence" value="ECO:0007669"/>
    <property type="project" value="TreeGrafter"/>
</dbReference>
<gene>
    <name evidence="11" type="ORF">SOCEGT47_049870</name>
</gene>
<dbReference type="RefSeq" id="WP_242515205.1">
    <property type="nucleotide sequence ID" value="NZ_CP012670.1"/>
</dbReference>
<dbReference type="Proteomes" id="UP000295781">
    <property type="component" value="Chromosome"/>
</dbReference>
<evidence type="ECO:0000256" key="7">
    <source>
        <dbReference type="ARBA" id="ARBA00039751"/>
    </source>
</evidence>
<dbReference type="PIRSF" id="PIRSF000189">
    <property type="entry name" value="D-aa_oxidase"/>
    <property type="match status" value="1"/>
</dbReference>
<dbReference type="PANTHER" id="PTHR11530:SF11">
    <property type="entry name" value="D-ASPARTATE OXIDASE"/>
    <property type="match status" value="1"/>
</dbReference>
<dbReference type="InterPro" id="IPR023209">
    <property type="entry name" value="DAO"/>
</dbReference>
<feature type="domain" description="FAD dependent oxidoreductase" evidence="10">
    <location>
        <begin position="13"/>
        <end position="308"/>
    </location>
</feature>
<evidence type="ECO:0000256" key="5">
    <source>
        <dbReference type="ARBA" id="ARBA00023002"/>
    </source>
</evidence>
<feature type="binding site" evidence="9">
    <location>
        <begin position="294"/>
        <end position="299"/>
    </location>
    <ligand>
        <name>FAD</name>
        <dbReference type="ChEBI" id="CHEBI:57692"/>
    </ligand>
</feature>
<dbReference type="PANTHER" id="PTHR11530">
    <property type="entry name" value="D-AMINO ACID OXIDASE"/>
    <property type="match status" value="1"/>
</dbReference>
<dbReference type="GO" id="GO:0005737">
    <property type="term" value="C:cytoplasm"/>
    <property type="evidence" value="ECO:0007669"/>
    <property type="project" value="TreeGrafter"/>
</dbReference>
<evidence type="ECO:0000313" key="11">
    <source>
        <dbReference type="EMBL" id="AUX24449.1"/>
    </source>
</evidence>
<evidence type="ECO:0000256" key="3">
    <source>
        <dbReference type="ARBA" id="ARBA00022630"/>
    </source>
</evidence>
<dbReference type="GO" id="GO:0003884">
    <property type="term" value="F:D-amino-acid oxidase activity"/>
    <property type="evidence" value="ECO:0007669"/>
    <property type="project" value="UniProtKB-EC"/>
</dbReference>
<sequence>MSASGSRAPAQQITVVGAGVIGLTTAVVLQRAGYRVQVVAAARGEHTTSAVAGALWFPFQASPPERVNAWSRRSLDELTRIAREHPEAGVDLLTCYEAADDTRPPWWAPSVPDLSLDPAPHPLGAPYSLRFTAPRVDPALHLPWLEAQLESPVRLERVRSLAAVEGDWVVNCTGLGARALTGDAELLAVYGQVAITEPGDLPPDVALGDERDESSLAYVIPRRREVVIGGCAVPSADNRPLTPDPARTDAMLQRVRAAGLSPGRLLGARAGLRPVRSSVRLEREGRIIHNYGHGGAGYTLAWGCADEVRTLLRDGVAPGYRA</sequence>
<dbReference type="Gene3D" id="3.40.50.720">
    <property type="entry name" value="NAD(P)-binding Rossmann-like Domain"/>
    <property type="match status" value="1"/>
</dbReference>
<keyword evidence="5 11" id="KW-0560">Oxidoreductase</keyword>